<sequence>MRKVIEKQLKIGQVDISKIQVDNNCRDEIPQLLLGLQAIYSDRSLRGEIFDILKNIIPENVDTGNGRPGMDLWKILVLGTLRLNCNWDYDKLHNIANNHKDVREFLGHTIFEFDQTYALQTLKDNITLFTPEVLDEINQVVVKVGHNLIRENDDAPLKGRCDSFVVETDVHYPTDINLLLDAIRKVVFLIGRLCSELGITEWRQYRHIFKKIKKQFNTVRKLKRSASKDETKKAKRDQLIIGAHRQYVALVESYVARATESIRIPNAMDIGNVACVMLIENYITHAERQIDQIRRRVLDGQTIPHNEKAFSIFEEHTEWISKGKAGVPQELGLAVCILEDQYGFILHHHVMENQNDVEIAILMVVEAKRKFAALYGCSFDKGFYSPKNKEELEDLLDEVVLPKKGKLSKKDKQTEHSEEFIESRRKHSAVESAINALENHALDRCPDHGIDGLKRYVALAVIARNIQLLGAMIREKELERQKRRRQAEKDKYAFAA</sequence>
<dbReference type="Pfam" id="PF01609">
    <property type="entry name" value="DDE_Tnp_1"/>
    <property type="match status" value="1"/>
</dbReference>
<dbReference type="GO" id="GO:0006313">
    <property type="term" value="P:DNA transposition"/>
    <property type="evidence" value="ECO:0007669"/>
    <property type="project" value="InterPro"/>
</dbReference>
<reference evidence="2 3" key="1">
    <citation type="submission" date="2020-08" db="EMBL/GenBank/DDBJ databases">
        <title>Bridging the membrane lipid divide: bacteria of the FCB group superphylum have the potential to synthesize archaeal ether lipids.</title>
        <authorList>
            <person name="Villanueva L."/>
            <person name="Von Meijenfeldt F.A.B."/>
            <person name="Westbye A.B."/>
            <person name="Yadav S."/>
            <person name="Hopmans E.C."/>
            <person name="Dutilh B.E."/>
            <person name="Sinninghe Damste J.S."/>
        </authorList>
    </citation>
    <scope>NUCLEOTIDE SEQUENCE [LARGE SCALE GENOMIC DNA]</scope>
    <source>
        <strain evidence="2">NIOZ-UU30</strain>
    </source>
</reference>
<evidence type="ECO:0000313" key="3">
    <source>
        <dbReference type="Proteomes" id="UP000603434"/>
    </source>
</evidence>
<dbReference type="GO" id="GO:0003677">
    <property type="term" value="F:DNA binding"/>
    <property type="evidence" value="ECO:0007669"/>
    <property type="project" value="InterPro"/>
</dbReference>
<evidence type="ECO:0000313" key="2">
    <source>
        <dbReference type="EMBL" id="MBC8360511.1"/>
    </source>
</evidence>
<protein>
    <submittedName>
        <fullName evidence="2">ISNCY family transposase</fullName>
    </submittedName>
</protein>
<dbReference type="AlphaFoldDB" id="A0A8J6NUL0"/>
<proteinExistence type="predicted"/>
<comment type="caution">
    <text evidence="2">The sequence shown here is derived from an EMBL/GenBank/DDBJ whole genome shotgun (WGS) entry which is preliminary data.</text>
</comment>
<dbReference type="Proteomes" id="UP000603434">
    <property type="component" value="Unassembled WGS sequence"/>
</dbReference>
<accession>A0A8J6NUL0</accession>
<feature type="domain" description="Transposase IS4-like" evidence="1">
    <location>
        <begin position="294"/>
        <end position="466"/>
    </location>
</feature>
<dbReference type="GO" id="GO:0004803">
    <property type="term" value="F:transposase activity"/>
    <property type="evidence" value="ECO:0007669"/>
    <property type="project" value="InterPro"/>
</dbReference>
<dbReference type="EMBL" id="JACNJH010000094">
    <property type="protein sequence ID" value="MBC8360511.1"/>
    <property type="molecule type" value="Genomic_DNA"/>
</dbReference>
<name>A0A8J6NUL0_9BACT</name>
<dbReference type="InterPro" id="IPR002559">
    <property type="entry name" value="Transposase_11"/>
</dbReference>
<dbReference type="NCBIfam" id="NF033593">
    <property type="entry name" value="transpos_ISNCY_1"/>
    <property type="match status" value="1"/>
</dbReference>
<organism evidence="2 3">
    <name type="scientific">Candidatus Desulfatibia profunda</name>
    <dbReference type="NCBI Taxonomy" id="2841695"/>
    <lineage>
        <taxon>Bacteria</taxon>
        <taxon>Pseudomonadati</taxon>
        <taxon>Thermodesulfobacteriota</taxon>
        <taxon>Desulfobacteria</taxon>
        <taxon>Desulfobacterales</taxon>
        <taxon>Desulfobacterales incertae sedis</taxon>
        <taxon>Candidatus Desulfatibia</taxon>
    </lineage>
</organism>
<evidence type="ECO:0000259" key="1">
    <source>
        <dbReference type="Pfam" id="PF01609"/>
    </source>
</evidence>
<gene>
    <name evidence="2" type="ORF">H8E23_03845</name>
</gene>